<evidence type="ECO:0000256" key="1">
    <source>
        <dbReference type="SAM" id="MobiDB-lite"/>
    </source>
</evidence>
<organism evidence="2 3">
    <name type="scientific">Phytophthora nicotianae</name>
    <name type="common">Potato buckeye rot agent</name>
    <name type="synonym">Phytophthora parasitica</name>
    <dbReference type="NCBI Taxonomy" id="4792"/>
    <lineage>
        <taxon>Eukaryota</taxon>
        <taxon>Sar</taxon>
        <taxon>Stramenopiles</taxon>
        <taxon>Oomycota</taxon>
        <taxon>Peronosporomycetes</taxon>
        <taxon>Peronosporales</taxon>
        <taxon>Peronosporaceae</taxon>
        <taxon>Phytophthora</taxon>
    </lineage>
</organism>
<evidence type="ECO:0000313" key="3">
    <source>
        <dbReference type="Proteomes" id="UP000054636"/>
    </source>
</evidence>
<dbReference type="AlphaFoldDB" id="A0A0W8CSL1"/>
<name>A0A0W8CSL1_PHYNI</name>
<sequence>MSDEQDANGLDATLSFVEEFVAETFSSNEIPALSPSPSMFSSSTSRFPDATRCDFYEPVTDPTVMLAETLAMVPLPRVDQCNHAAHTGPKQSQPMSKKRSSTKPRKPQANPNRVRNELRFELAYLREKAAQLEQELSSLQKKQQANSDALTVRRQTPTVIIVPHGGLTQEHEAWKGIAARQRMRREGAERENSRLRIIVEKQRKIAVDLAKLLRKRNLDQPYTVLEDFTKELYSNSSRADMKAKQIVRRYIEAEREIVVFVSRVSPTEIRHKAIEGMTYHLRGYVVTKPSPASSPGHELTMLQFCSRISIDKQPGIIYDREHIRTVIRFLIGNTVGNIRCYQERIENSLIDKALQQ</sequence>
<dbReference type="EMBL" id="LNFP01001194">
    <property type="protein sequence ID" value="KUF87264.1"/>
    <property type="molecule type" value="Genomic_DNA"/>
</dbReference>
<dbReference type="PANTHER" id="PTHR35796">
    <property type="entry name" value="HYPOTHETICAL CYTOSOLIC PROTEIN"/>
    <property type="match status" value="1"/>
</dbReference>
<proteinExistence type="predicted"/>
<protein>
    <submittedName>
        <fullName evidence="2">Uncharacterized protein</fullName>
    </submittedName>
</protein>
<accession>A0A0W8CSL1</accession>
<feature type="compositionally biased region" description="Basic residues" evidence="1">
    <location>
        <begin position="96"/>
        <end position="106"/>
    </location>
</feature>
<gene>
    <name evidence="2" type="ORF">AM588_10002189</name>
</gene>
<dbReference type="Proteomes" id="UP000054636">
    <property type="component" value="Unassembled WGS sequence"/>
</dbReference>
<comment type="caution">
    <text evidence="2">The sequence shown here is derived from an EMBL/GenBank/DDBJ whole genome shotgun (WGS) entry which is preliminary data.</text>
</comment>
<reference evidence="2 3" key="1">
    <citation type="submission" date="2015-11" db="EMBL/GenBank/DDBJ databases">
        <title>Genomes and virulence difference between two physiological races of Phytophthora nicotianae.</title>
        <authorList>
            <person name="Liu H."/>
            <person name="Ma X."/>
            <person name="Yu H."/>
            <person name="Fang D."/>
            <person name="Li Y."/>
            <person name="Wang X."/>
            <person name="Wang W."/>
            <person name="Dong Y."/>
            <person name="Xiao B."/>
        </authorList>
    </citation>
    <scope>NUCLEOTIDE SEQUENCE [LARGE SCALE GENOMIC DNA]</scope>
    <source>
        <strain evidence="3">race 1</strain>
    </source>
</reference>
<evidence type="ECO:0000313" key="2">
    <source>
        <dbReference type="EMBL" id="KUF87264.1"/>
    </source>
</evidence>
<dbReference type="PANTHER" id="PTHR35796:SF3">
    <property type="entry name" value="BHLH DOMAIN-CONTAINING PROTEIN"/>
    <property type="match status" value="1"/>
</dbReference>
<feature type="region of interest" description="Disordered" evidence="1">
    <location>
        <begin position="81"/>
        <end position="116"/>
    </location>
</feature>